<evidence type="ECO:0000256" key="1">
    <source>
        <dbReference type="SAM" id="MobiDB-lite"/>
    </source>
</evidence>
<dbReference type="EMBL" id="MK072385">
    <property type="protein sequence ID" value="AYV82958.1"/>
    <property type="molecule type" value="Genomic_DNA"/>
</dbReference>
<feature type="compositionally biased region" description="Gly residues" evidence="1">
    <location>
        <begin position="238"/>
        <end position="252"/>
    </location>
</feature>
<proteinExistence type="predicted"/>
<organism evidence="2">
    <name type="scientific">Hyperionvirus sp</name>
    <dbReference type="NCBI Taxonomy" id="2487770"/>
    <lineage>
        <taxon>Viruses</taxon>
        <taxon>Varidnaviria</taxon>
        <taxon>Bamfordvirae</taxon>
        <taxon>Nucleocytoviricota</taxon>
        <taxon>Megaviricetes</taxon>
        <taxon>Imitervirales</taxon>
        <taxon>Mimiviridae</taxon>
        <taxon>Klosneuvirinae</taxon>
    </lineage>
</organism>
<feature type="compositionally biased region" description="Gly residues" evidence="1">
    <location>
        <begin position="263"/>
        <end position="276"/>
    </location>
</feature>
<feature type="region of interest" description="Disordered" evidence="1">
    <location>
        <begin position="238"/>
        <end position="276"/>
    </location>
</feature>
<reference evidence="2" key="1">
    <citation type="submission" date="2018-10" db="EMBL/GenBank/DDBJ databases">
        <title>Hidden diversity of soil giant viruses.</title>
        <authorList>
            <person name="Schulz F."/>
            <person name="Alteio L."/>
            <person name="Goudeau D."/>
            <person name="Ryan E.M."/>
            <person name="Malmstrom R.R."/>
            <person name="Blanchard J."/>
            <person name="Woyke T."/>
        </authorList>
    </citation>
    <scope>NUCLEOTIDE SEQUENCE</scope>
    <source>
        <strain evidence="2">HYV1</strain>
    </source>
</reference>
<name>A0A3G5A707_9VIRU</name>
<evidence type="ECO:0000313" key="2">
    <source>
        <dbReference type="EMBL" id="AYV82958.1"/>
    </source>
</evidence>
<gene>
    <name evidence="2" type="ORF">Hyperionvirus3_104</name>
</gene>
<sequence>MTNKNNNGHINTFDALVDMLGEDLKTSNIVNKCNCDSCRASLRKRIIKDLKNELENSKNSSGSYQQGCQSINHCCPIILGPRGSTGALSQIFLEVSGAFTAQSSYTMIVQQWGGGAGGSLAKVSGPTGNFGGGGGGAGGYASYQVSVSKGQVFVYTIGGVASPGMNGNATTFSGGLIVGIVQTQGGNAPTSSLGGGGGSVANVPTDGIGFSGGNGGSGFPQITIIPGPEPNIVDILGGKGGDTFAGPGGPGGDVMSSGKSGDQPGGGGGGGGGNLEAVGDSGGGAAGLIILTVSTATFP</sequence>
<accession>A0A3G5A707</accession>
<protein>
    <submittedName>
        <fullName evidence="2">Uncharacterized protein</fullName>
    </submittedName>
</protein>